<feature type="domain" description="Glucose receptor Git3-like N-terminal" evidence="7">
    <location>
        <begin position="47"/>
        <end position="236"/>
    </location>
</feature>
<sequence length="693" mass="76577">MGASSRNFTDLALPSWDLRMADHSRMGLSMATSVNASAILAMHERHEVQVMATVMATLSITACLCAMYWFLLMRRNFRRDLVLLLILSDFWKSLWFLIQASVIFTHGQLKTDSTSCQVGGYMITMSIEACDLSILFMSLHMSLQIFPPANSLLGHDGLYRLRHWVLAAFIAIPNTMASLAFANPGSAFQAVGPFCTLPIRPYWYRLALSWIPRYLIWIYIMAVAIRIYKHVGSEFQVFGQEKDRSSSFSMPAESSVDRAMATQVLASTRRKSLAPSSLEVKEKGSDESLAPDERSAESTTALKSLRSAPSESGVASPAASSRRGSVPTWTTPFNLPCESPSRSRSLKSAPTSRRGSQMIATGVMAEDFAPPVQMSDAALARHRGSIATLLSVAASSVTSAPALDPIVEDKRGSTSTGNSSRPDRIADTVLKTRRRAIQRQLRLLFIYPVVYMIIWIIPFVSHCMNYSNYYAQNPIFAISFLNIFCQCFLGFADVCVFCWREKPWKHVPGSDGTFVGSFRFWQFCGTGARRRRLSRTLSDIPDDVEAEGDGQQVAQKGGGAKWKRWLSPSADGAAARHLSETSTSGNGSAVTASASARRPAGTHRRTLSGGSDRKQLEIEQAYTRLALERADFEANRKGFGEKSRDATTELQHDTEPRPAHKGASSKDWWDGEVESALTTIDKEEHERDATAAH</sequence>
<feature type="transmembrane region" description="Helical" evidence="6">
    <location>
        <begin position="50"/>
        <end position="72"/>
    </location>
</feature>
<evidence type="ECO:0000256" key="3">
    <source>
        <dbReference type="ARBA" id="ARBA00022989"/>
    </source>
</evidence>
<feature type="region of interest" description="Disordered" evidence="5">
    <location>
        <begin position="541"/>
        <end position="615"/>
    </location>
</feature>
<proteinExistence type="predicted"/>
<accession>A0AAE0WUP4</accession>
<protein>
    <submittedName>
        <fullName evidence="9">G protein-coupled receptor gpr1</fullName>
    </submittedName>
</protein>
<dbReference type="GO" id="GO:0007189">
    <property type="term" value="P:adenylate cyclase-activating G protein-coupled receptor signaling pathway"/>
    <property type="evidence" value="ECO:0007669"/>
    <property type="project" value="TreeGrafter"/>
</dbReference>
<feature type="region of interest" description="Disordered" evidence="5">
    <location>
        <begin position="636"/>
        <end position="693"/>
    </location>
</feature>
<dbReference type="GO" id="GO:0005886">
    <property type="term" value="C:plasma membrane"/>
    <property type="evidence" value="ECO:0007669"/>
    <property type="project" value="TreeGrafter"/>
</dbReference>
<evidence type="ECO:0000256" key="4">
    <source>
        <dbReference type="ARBA" id="ARBA00023136"/>
    </source>
</evidence>
<evidence type="ECO:0000256" key="2">
    <source>
        <dbReference type="ARBA" id="ARBA00022692"/>
    </source>
</evidence>
<dbReference type="RefSeq" id="XP_064698307.1">
    <property type="nucleotide sequence ID" value="XM_064834443.1"/>
</dbReference>
<name>A0AAE0WUP4_9PEZI</name>
<comment type="subcellular location">
    <subcellularLocation>
        <location evidence="1">Membrane</location>
        <topology evidence="1">Multi-pass membrane protein</topology>
    </subcellularLocation>
</comment>
<evidence type="ECO:0000256" key="1">
    <source>
        <dbReference type="ARBA" id="ARBA00004141"/>
    </source>
</evidence>
<organism evidence="9 10">
    <name type="scientific">Recurvomyces mirabilis</name>
    <dbReference type="NCBI Taxonomy" id="574656"/>
    <lineage>
        <taxon>Eukaryota</taxon>
        <taxon>Fungi</taxon>
        <taxon>Dikarya</taxon>
        <taxon>Ascomycota</taxon>
        <taxon>Pezizomycotina</taxon>
        <taxon>Dothideomycetes</taxon>
        <taxon>Dothideomycetidae</taxon>
        <taxon>Mycosphaerellales</taxon>
        <taxon>Teratosphaeriaceae</taxon>
        <taxon>Recurvomyces</taxon>
    </lineage>
</organism>
<dbReference type="InterPro" id="IPR022596">
    <property type="entry name" value="GPR1/2/3_C"/>
</dbReference>
<feature type="region of interest" description="Disordered" evidence="5">
    <location>
        <begin position="268"/>
        <end position="356"/>
    </location>
</feature>
<dbReference type="AlphaFoldDB" id="A0AAE0WUP4"/>
<feature type="compositionally biased region" description="Polar residues" evidence="5">
    <location>
        <begin position="580"/>
        <end position="594"/>
    </location>
</feature>
<evidence type="ECO:0000256" key="5">
    <source>
        <dbReference type="SAM" id="MobiDB-lite"/>
    </source>
</evidence>
<feature type="compositionally biased region" description="Basic and acidic residues" evidence="5">
    <location>
        <begin position="279"/>
        <end position="296"/>
    </location>
</feature>
<keyword evidence="9" id="KW-0675">Receptor</keyword>
<feature type="compositionally biased region" description="Polar residues" evidence="5">
    <location>
        <begin position="297"/>
        <end position="310"/>
    </location>
</feature>
<evidence type="ECO:0000259" key="7">
    <source>
        <dbReference type="Pfam" id="PF11710"/>
    </source>
</evidence>
<feature type="domain" description="G protein-coupled receptor GPR1/2/3 C-terminal" evidence="8">
    <location>
        <begin position="431"/>
        <end position="506"/>
    </location>
</feature>
<dbReference type="Pfam" id="PF11970">
    <property type="entry name" value="GPR_Gpa2_C"/>
    <property type="match status" value="1"/>
</dbReference>
<keyword evidence="2 6" id="KW-0812">Transmembrane</keyword>
<dbReference type="GeneID" id="89958973"/>
<evidence type="ECO:0000259" key="8">
    <source>
        <dbReference type="Pfam" id="PF11970"/>
    </source>
</evidence>
<dbReference type="GO" id="GO:0004930">
    <property type="term" value="F:G protein-coupled receptor activity"/>
    <property type="evidence" value="ECO:0007669"/>
    <property type="project" value="TreeGrafter"/>
</dbReference>
<reference evidence="9" key="1">
    <citation type="submission" date="2023-07" db="EMBL/GenBank/DDBJ databases">
        <title>Black Yeasts Isolated from many extreme environments.</title>
        <authorList>
            <person name="Coleine C."/>
            <person name="Stajich J.E."/>
            <person name="Selbmann L."/>
        </authorList>
    </citation>
    <scope>NUCLEOTIDE SEQUENCE</scope>
    <source>
        <strain evidence="9">CCFEE 5485</strain>
    </source>
</reference>
<feature type="transmembrane region" description="Helical" evidence="6">
    <location>
        <begin position="164"/>
        <end position="182"/>
    </location>
</feature>
<feature type="compositionally biased region" description="Basic and acidic residues" evidence="5">
    <location>
        <begin position="636"/>
        <end position="658"/>
    </location>
</feature>
<gene>
    <name evidence="9" type="primary">GPR1</name>
    <name evidence="9" type="ORF">LTR78_002268</name>
</gene>
<evidence type="ECO:0000256" key="6">
    <source>
        <dbReference type="SAM" id="Phobius"/>
    </source>
</evidence>
<dbReference type="EMBL" id="JAUTXT010000005">
    <property type="protein sequence ID" value="KAK3678172.1"/>
    <property type="molecule type" value="Genomic_DNA"/>
</dbReference>
<evidence type="ECO:0000313" key="9">
    <source>
        <dbReference type="EMBL" id="KAK3678172.1"/>
    </source>
</evidence>
<feature type="compositionally biased region" description="Polar residues" evidence="5">
    <location>
        <begin position="318"/>
        <end position="333"/>
    </location>
</feature>
<feature type="transmembrane region" description="Helical" evidence="6">
    <location>
        <begin position="118"/>
        <end position="143"/>
    </location>
</feature>
<feature type="transmembrane region" description="Helical" evidence="6">
    <location>
        <begin position="81"/>
        <end position="98"/>
    </location>
</feature>
<feature type="compositionally biased region" description="Polar residues" evidence="5">
    <location>
        <begin position="340"/>
        <end position="356"/>
    </location>
</feature>
<evidence type="ECO:0000313" key="10">
    <source>
        <dbReference type="Proteomes" id="UP001274830"/>
    </source>
</evidence>
<keyword evidence="4 6" id="KW-0472">Membrane</keyword>
<dbReference type="InterPro" id="IPR023041">
    <property type="entry name" value="Glucose_rcpt_Git3-like_N"/>
</dbReference>
<keyword evidence="10" id="KW-1185">Reference proteome</keyword>
<dbReference type="PANTHER" id="PTHR23112">
    <property type="entry name" value="G PROTEIN-COUPLED RECEPTOR 157-RELATED"/>
    <property type="match status" value="1"/>
</dbReference>
<dbReference type="Pfam" id="PF11710">
    <property type="entry name" value="Git3"/>
    <property type="match status" value="1"/>
</dbReference>
<comment type="caution">
    <text evidence="9">The sequence shown here is derived from an EMBL/GenBank/DDBJ whole genome shotgun (WGS) entry which is preliminary data.</text>
</comment>
<feature type="compositionally biased region" description="Basic and acidic residues" evidence="5">
    <location>
        <begin position="680"/>
        <end position="693"/>
    </location>
</feature>
<keyword evidence="3 6" id="KW-1133">Transmembrane helix</keyword>
<dbReference type="Proteomes" id="UP001274830">
    <property type="component" value="Unassembled WGS sequence"/>
</dbReference>
<feature type="transmembrane region" description="Helical" evidence="6">
    <location>
        <begin position="475"/>
        <end position="499"/>
    </location>
</feature>
<dbReference type="PANTHER" id="PTHR23112:SF37">
    <property type="entry name" value="G PROTEIN-COUPLED RECEPTOR GPR1"/>
    <property type="match status" value="1"/>
</dbReference>
<feature type="transmembrane region" description="Helical" evidence="6">
    <location>
        <begin position="441"/>
        <end position="460"/>
    </location>
</feature>
<feature type="transmembrane region" description="Helical" evidence="6">
    <location>
        <begin position="202"/>
        <end position="225"/>
    </location>
</feature>